<organism evidence="4 5">
    <name type="scientific">Paraphoma chrysanthemicola</name>
    <dbReference type="NCBI Taxonomy" id="798071"/>
    <lineage>
        <taxon>Eukaryota</taxon>
        <taxon>Fungi</taxon>
        <taxon>Dikarya</taxon>
        <taxon>Ascomycota</taxon>
        <taxon>Pezizomycotina</taxon>
        <taxon>Dothideomycetes</taxon>
        <taxon>Pleosporomycetidae</taxon>
        <taxon>Pleosporales</taxon>
        <taxon>Pleosporineae</taxon>
        <taxon>Phaeosphaeriaceae</taxon>
        <taxon>Paraphoma</taxon>
    </lineage>
</organism>
<reference evidence="4" key="1">
    <citation type="journal article" date="2021" name="Nat. Commun.">
        <title>Genetic determinants of endophytism in the Arabidopsis root mycobiome.</title>
        <authorList>
            <person name="Mesny F."/>
            <person name="Miyauchi S."/>
            <person name="Thiergart T."/>
            <person name="Pickel B."/>
            <person name="Atanasova L."/>
            <person name="Karlsson M."/>
            <person name="Huettel B."/>
            <person name="Barry K.W."/>
            <person name="Haridas S."/>
            <person name="Chen C."/>
            <person name="Bauer D."/>
            <person name="Andreopoulos W."/>
            <person name="Pangilinan J."/>
            <person name="LaButti K."/>
            <person name="Riley R."/>
            <person name="Lipzen A."/>
            <person name="Clum A."/>
            <person name="Drula E."/>
            <person name="Henrissat B."/>
            <person name="Kohler A."/>
            <person name="Grigoriev I.V."/>
            <person name="Martin F.M."/>
            <person name="Hacquard S."/>
        </authorList>
    </citation>
    <scope>NUCLEOTIDE SEQUENCE</scope>
    <source>
        <strain evidence="4">MPI-SDFR-AT-0120</strain>
    </source>
</reference>
<keyword evidence="2" id="KW-0812">Transmembrane</keyword>
<gene>
    <name evidence="4" type="ORF">FB567DRAFT_299989</name>
</gene>
<feature type="transmembrane region" description="Helical" evidence="2">
    <location>
        <begin position="88"/>
        <end position="108"/>
    </location>
</feature>
<dbReference type="InterPro" id="IPR002401">
    <property type="entry name" value="Cyt_P450_E_grp-I"/>
</dbReference>
<proteinExistence type="predicted"/>
<dbReference type="EMBL" id="JAGMVJ010000005">
    <property type="protein sequence ID" value="KAH7090787.1"/>
    <property type="molecule type" value="Genomic_DNA"/>
</dbReference>
<dbReference type="GO" id="GO:0005506">
    <property type="term" value="F:iron ion binding"/>
    <property type="evidence" value="ECO:0007669"/>
    <property type="project" value="InterPro"/>
</dbReference>
<accession>A0A8K0RB59</accession>
<dbReference type="PANTHER" id="PTHR24305">
    <property type="entry name" value="CYTOCHROME P450"/>
    <property type="match status" value="1"/>
</dbReference>
<dbReference type="GO" id="GO:0016705">
    <property type="term" value="F:oxidoreductase activity, acting on paired donors, with incorporation or reduction of molecular oxygen"/>
    <property type="evidence" value="ECO:0007669"/>
    <property type="project" value="InterPro"/>
</dbReference>
<dbReference type="InterPro" id="IPR001128">
    <property type="entry name" value="Cyt_P450"/>
</dbReference>
<evidence type="ECO:0000256" key="2">
    <source>
        <dbReference type="SAM" id="Phobius"/>
    </source>
</evidence>
<dbReference type="Proteomes" id="UP000813461">
    <property type="component" value="Unassembled WGS sequence"/>
</dbReference>
<feature type="binding site" description="axial binding residue" evidence="1">
    <location>
        <position position="515"/>
    </location>
    <ligand>
        <name>heme</name>
        <dbReference type="ChEBI" id="CHEBI:30413"/>
    </ligand>
    <ligandPart>
        <name>Fe</name>
        <dbReference type="ChEBI" id="CHEBI:18248"/>
    </ligandPart>
</feature>
<feature type="chain" id="PRO_5035442273" evidence="3">
    <location>
        <begin position="27"/>
        <end position="574"/>
    </location>
</feature>
<dbReference type="PRINTS" id="PR00385">
    <property type="entry name" value="P450"/>
</dbReference>
<comment type="caution">
    <text evidence="4">The sequence shown here is derived from an EMBL/GenBank/DDBJ whole genome shotgun (WGS) entry which is preliminary data.</text>
</comment>
<dbReference type="SUPFAM" id="SSF48264">
    <property type="entry name" value="Cytochrome P450"/>
    <property type="match status" value="1"/>
</dbReference>
<dbReference type="CDD" id="cd11061">
    <property type="entry name" value="CYP67-like"/>
    <property type="match status" value="1"/>
</dbReference>
<dbReference type="PRINTS" id="PR00463">
    <property type="entry name" value="EP450I"/>
</dbReference>
<dbReference type="InterPro" id="IPR050121">
    <property type="entry name" value="Cytochrome_P450_monoxygenase"/>
</dbReference>
<dbReference type="GO" id="GO:0020037">
    <property type="term" value="F:heme binding"/>
    <property type="evidence" value="ECO:0007669"/>
    <property type="project" value="InterPro"/>
</dbReference>
<name>A0A8K0RB59_9PLEO</name>
<protein>
    <submittedName>
        <fullName evidence="4">Cytochrome P450 67</fullName>
    </submittedName>
</protein>
<keyword evidence="3" id="KW-0732">Signal</keyword>
<sequence length="574" mass="64490">MAHIPPLLSVPTAILPLAVLARASNAHVLQASILAGILFHFQVARPEVEFERSMVQFIRLCSLLSGVDFLASVLLVHRSVLVAAFRLCTAWGGFTIGLTTSLVIYRFFLHRCRRFPGPVLAKLTRFHAAYLNAQEEQFYEKLGDMHQKYGDFVRVGPREISILDPAAIPVLYGPGTECRKATFYTISGSHDDITNLNGIRDPAKYRPRRRAWDRGMSMKALSSYQPRIKAQADELIQQLRIRQSQPVDVSKWSMFFSFDTMGEVGFGRDFGNMKSGEEHPGIQQMHGHLWMLGVIQAVPWLATLLSGIPEADRGIQGFHKVCNGVLAEKQKLYKPDQEPEDVVSWFLKAVHEKDPSASPTALSLADDNRAFIVAGSDTTANTLANALFYLAKNEQVQHKLRSQLDEVASRNDNEWTYSKVKEVFYIDDIINETLRLKPPVMQGMPRETPSQGVHIAGNYVPGHVIASVPIILIQRDPRYWKQANDFIPERFGERRKEMGTDDSPWIPFQIGMHGCAGRNLAYMTLRIALSAIVQNFDITFAPGETGTKFDGDFLASFMMVLRPLNLVFTPRSEA</sequence>
<keyword evidence="5" id="KW-1185">Reference proteome</keyword>
<comment type="cofactor">
    <cofactor evidence="1">
        <name>heme</name>
        <dbReference type="ChEBI" id="CHEBI:30413"/>
    </cofactor>
</comment>
<feature type="signal peptide" evidence="3">
    <location>
        <begin position="1"/>
        <end position="26"/>
    </location>
</feature>
<dbReference type="AlphaFoldDB" id="A0A8K0RB59"/>
<feature type="transmembrane region" description="Helical" evidence="2">
    <location>
        <begin position="55"/>
        <end position="76"/>
    </location>
</feature>
<keyword evidence="2" id="KW-0472">Membrane</keyword>
<keyword evidence="2" id="KW-1133">Transmembrane helix</keyword>
<keyword evidence="1" id="KW-0408">Iron</keyword>
<evidence type="ECO:0000313" key="4">
    <source>
        <dbReference type="EMBL" id="KAH7090787.1"/>
    </source>
</evidence>
<dbReference type="PANTHER" id="PTHR24305:SF78">
    <property type="entry name" value="P450, PUTATIVE (EUROFUNG)-RELATED"/>
    <property type="match status" value="1"/>
</dbReference>
<dbReference type="Gene3D" id="1.10.630.10">
    <property type="entry name" value="Cytochrome P450"/>
    <property type="match status" value="1"/>
</dbReference>
<dbReference type="Pfam" id="PF00067">
    <property type="entry name" value="p450"/>
    <property type="match status" value="1"/>
</dbReference>
<evidence type="ECO:0000313" key="5">
    <source>
        <dbReference type="Proteomes" id="UP000813461"/>
    </source>
</evidence>
<dbReference type="InterPro" id="IPR036396">
    <property type="entry name" value="Cyt_P450_sf"/>
</dbReference>
<evidence type="ECO:0000256" key="3">
    <source>
        <dbReference type="SAM" id="SignalP"/>
    </source>
</evidence>
<keyword evidence="1" id="KW-0479">Metal-binding</keyword>
<dbReference type="GO" id="GO:0004497">
    <property type="term" value="F:monooxygenase activity"/>
    <property type="evidence" value="ECO:0007669"/>
    <property type="project" value="InterPro"/>
</dbReference>
<keyword evidence="1" id="KW-0349">Heme</keyword>
<evidence type="ECO:0000256" key="1">
    <source>
        <dbReference type="PIRSR" id="PIRSR602401-1"/>
    </source>
</evidence>
<dbReference type="OrthoDB" id="6692864at2759"/>